<evidence type="ECO:0000313" key="7">
    <source>
        <dbReference type="Proteomes" id="UP000198727"/>
    </source>
</evidence>
<evidence type="ECO:0000256" key="4">
    <source>
        <dbReference type="PROSITE-ProRule" id="PRU00335"/>
    </source>
</evidence>
<dbReference type="InterPro" id="IPR036271">
    <property type="entry name" value="Tet_transcr_reg_TetR-rel_C_sf"/>
</dbReference>
<dbReference type="Pfam" id="PF00440">
    <property type="entry name" value="TetR_N"/>
    <property type="match status" value="1"/>
</dbReference>
<protein>
    <submittedName>
        <fullName evidence="6">TetR/AcrR family transcriptional regulator, transcriptional repressor for nem operon</fullName>
    </submittedName>
</protein>
<dbReference type="STRING" id="587909.SAMN05421810_106157"/>
<accession>A0A1I5XMG7</accession>
<dbReference type="InterPro" id="IPR009057">
    <property type="entry name" value="Homeodomain-like_sf"/>
</dbReference>
<dbReference type="RefSeq" id="WP_092531582.1">
    <property type="nucleotide sequence ID" value="NZ_FOWW01000006.1"/>
</dbReference>
<dbReference type="OrthoDB" id="3827407at2"/>
<dbReference type="SUPFAM" id="SSF46689">
    <property type="entry name" value="Homeodomain-like"/>
    <property type="match status" value="1"/>
</dbReference>
<dbReference type="PROSITE" id="PS50977">
    <property type="entry name" value="HTH_TETR_2"/>
    <property type="match status" value="1"/>
</dbReference>
<keyword evidence="3" id="KW-0804">Transcription</keyword>
<evidence type="ECO:0000259" key="5">
    <source>
        <dbReference type="PROSITE" id="PS50977"/>
    </source>
</evidence>
<dbReference type="EMBL" id="FOWW01000006">
    <property type="protein sequence ID" value="SFQ33124.1"/>
    <property type="molecule type" value="Genomic_DNA"/>
</dbReference>
<dbReference type="InterPro" id="IPR001647">
    <property type="entry name" value="HTH_TetR"/>
</dbReference>
<name>A0A1I5XMG7_9PSEU</name>
<dbReference type="Gene3D" id="1.10.357.10">
    <property type="entry name" value="Tetracycline Repressor, domain 2"/>
    <property type="match status" value="1"/>
</dbReference>
<keyword evidence="1" id="KW-0805">Transcription regulation</keyword>
<dbReference type="Pfam" id="PF16925">
    <property type="entry name" value="TetR_C_13"/>
    <property type="match status" value="1"/>
</dbReference>
<keyword evidence="7" id="KW-1185">Reference proteome</keyword>
<sequence>MGRTSDARERIVRAAARLFLTASYESVGVEDVCLAADVRKGSFYHYFRSKADLALAVIDFHATALDERMTRAATTPDPAAALVAVARTIGEIQTGFELRFGHVVGCPFGNLAAELSTADDAVRIRLARVFTDWRRQIALACHRAAGHGLLRPGTDPERLARALLAQAQGAILLAKVDGSPARDIADALHDLIAAHLSQGRNSGRNSGLNEGAPT</sequence>
<reference evidence="7" key="1">
    <citation type="submission" date="2016-10" db="EMBL/GenBank/DDBJ databases">
        <authorList>
            <person name="Varghese N."/>
            <person name="Submissions S."/>
        </authorList>
    </citation>
    <scope>NUCLEOTIDE SEQUENCE [LARGE SCALE GENOMIC DNA]</scope>
    <source>
        <strain evidence="7">CGMCC 4.5579</strain>
    </source>
</reference>
<dbReference type="GO" id="GO:0003677">
    <property type="term" value="F:DNA binding"/>
    <property type="evidence" value="ECO:0007669"/>
    <property type="project" value="UniProtKB-UniRule"/>
</dbReference>
<dbReference type="PANTHER" id="PTHR47506:SF3">
    <property type="entry name" value="HTH-TYPE TRANSCRIPTIONAL REGULATOR LMRA"/>
    <property type="match status" value="1"/>
</dbReference>
<evidence type="ECO:0000256" key="1">
    <source>
        <dbReference type="ARBA" id="ARBA00023015"/>
    </source>
</evidence>
<keyword evidence="2 4" id="KW-0238">DNA-binding</keyword>
<feature type="domain" description="HTH tetR-type" evidence="5">
    <location>
        <begin position="5"/>
        <end position="65"/>
    </location>
</feature>
<evidence type="ECO:0000256" key="3">
    <source>
        <dbReference type="ARBA" id="ARBA00023163"/>
    </source>
</evidence>
<evidence type="ECO:0000313" key="6">
    <source>
        <dbReference type="EMBL" id="SFQ33124.1"/>
    </source>
</evidence>
<evidence type="ECO:0000256" key="2">
    <source>
        <dbReference type="ARBA" id="ARBA00023125"/>
    </source>
</evidence>
<organism evidence="6 7">
    <name type="scientific">Amycolatopsis arida</name>
    <dbReference type="NCBI Taxonomy" id="587909"/>
    <lineage>
        <taxon>Bacteria</taxon>
        <taxon>Bacillati</taxon>
        <taxon>Actinomycetota</taxon>
        <taxon>Actinomycetes</taxon>
        <taxon>Pseudonocardiales</taxon>
        <taxon>Pseudonocardiaceae</taxon>
        <taxon>Amycolatopsis</taxon>
    </lineage>
</organism>
<dbReference type="SUPFAM" id="SSF48498">
    <property type="entry name" value="Tetracyclin repressor-like, C-terminal domain"/>
    <property type="match status" value="1"/>
</dbReference>
<dbReference type="AlphaFoldDB" id="A0A1I5XMG7"/>
<dbReference type="PRINTS" id="PR00455">
    <property type="entry name" value="HTHTETR"/>
</dbReference>
<gene>
    <name evidence="6" type="ORF">SAMN05421810_106157</name>
</gene>
<proteinExistence type="predicted"/>
<dbReference type="Proteomes" id="UP000198727">
    <property type="component" value="Unassembled WGS sequence"/>
</dbReference>
<dbReference type="InterPro" id="IPR011075">
    <property type="entry name" value="TetR_C"/>
</dbReference>
<dbReference type="PANTHER" id="PTHR47506">
    <property type="entry name" value="TRANSCRIPTIONAL REGULATORY PROTEIN"/>
    <property type="match status" value="1"/>
</dbReference>
<feature type="DNA-binding region" description="H-T-H motif" evidence="4">
    <location>
        <begin position="28"/>
        <end position="47"/>
    </location>
</feature>